<accession>A0A7G5BU51</accession>
<dbReference type="Gene3D" id="1.10.530.10">
    <property type="match status" value="1"/>
</dbReference>
<dbReference type="KEGG" id="cchl:FPL14_04155"/>
<evidence type="ECO:0000256" key="1">
    <source>
        <dbReference type="SAM" id="MobiDB-lite"/>
    </source>
</evidence>
<reference evidence="2 3" key="1">
    <citation type="submission" date="2019-07" db="EMBL/GenBank/DDBJ databases">
        <authorList>
            <person name="Kim J.K."/>
            <person name="Cheong H.-M."/>
            <person name="Choi Y."/>
            <person name="Hwang K.J."/>
            <person name="Lee S."/>
            <person name="Choi C."/>
        </authorList>
    </citation>
    <scope>NUCLEOTIDE SEQUENCE [LARGE SCALE GENOMIC DNA]</scope>
    <source>
        <strain evidence="2 3">KS 22</strain>
    </source>
</reference>
<feature type="compositionally biased region" description="Low complexity" evidence="1">
    <location>
        <begin position="122"/>
        <end position="133"/>
    </location>
</feature>
<feature type="region of interest" description="Disordered" evidence="1">
    <location>
        <begin position="119"/>
        <end position="138"/>
    </location>
</feature>
<dbReference type="InterPro" id="IPR052354">
    <property type="entry name" value="Cell_Wall_Dynamics_Protein"/>
</dbReference>
<dbReference type="EMBL" id="CP041969">
    <property type="protein sequence ID" value="QMV40485.1"/>
    <property type="molecule type" value="Genomic_DNA"/>
</dbReference>
<name>A0A7G5BU51_9BACL</name>
<sequence length="327" mass="35806">MSIKVQTDKVRNINDAVKPVTNKLSNARIALSALKSNVDHGVAARRNIGSRLAKADKDLNAIHLRVQALETFIEQAMSRYDKTENQLVEKGKLAGISGKAVVMDTVPLRAKSASTQTTQVRANATAAPAGSGAKTDSKSADTKTAVTKTTEKKVYVTADQLKKLGWDKSKLTEAMLADLNACLARYNITTPARIRHFISQCSHESGAGKWPKELASGKAYENRKDLGNVNKGDGPKYKGAGYIQLTGRSNYQAFAKAMNDPKIMDGVDYVAKTYPWTSAGFWWDKNNMNALCDKGATVKQITKRVNGGYNGLEDRESYYNKCVEIFK</sequence>
<evidence type="ECO:0000313" key="3">
    <source>
        <dbReference type="Proteomes" id="UP000515679"/>
    </source>
</evidence>
<dbReference type="InterPro" id="IPR023346">
    <property type="entry name" value="Lysozyme-like_dom_sf"/>
</dbReference>
<evidence type="ECO:0000313" key="2">
    <source>
        <dbReference type="EMBL" id="QMV40485.1"/>
    </source>
</evidence>
<dbReference type="PANTHER" id="PTHR34408">
    <property type="entry name" value="FAMILY PROTEIN, PUTATIVE-RELATED"/>
    <property type="match status" value="1"/>
</dbReference>
<dbReference type="Proteomes" id="UP000515679">
    <property type="component" value="Chromosome"/>
</dbReference>
<protein>
    <submittedName>
        <fullName evidence="2">Peptidoglycan-binding protein</fullName>
    </submittedName>
</protein>
<dbReference type="SUPFAM" id="SSF53955">
    <property type="entry name" value="Lysozyme-like"/>
    <property type="match status" value="1"/>
</dbReference>
<proteinExistence type="predicted"/>
<dbReference type="RefSeq" id="WP_182301834.1">
    <property type="nucleotide sequence ID" value="NZ_CP041969.1"/>
</dbReference>
<dbReference type="PANTHER" id="PTHR34408:SF1">
    <property type="entry name" value="GLYCOSYL HYDROLASE FAMILY 19 DOMAIN-CONTAINING PROTEIN HI_1415"/>
    <property type="match status" value="1"/>
</dbReference>
<dbReference type="AlphaFoldDB" id="A0A7G5BU51"/>
<organism evidence="2 3">
    <name type="scientific">Cohnella cholangitidis</name>
    <dbReference type="NCBI Taxonomy" id="2598458"/>
    <lineage>
        <taxon>Bacteria</taxon>
        <taxon>Bacillati</taxon>
        <taxon>Bacillota</taxon>
        <taxon>Bacilli</taxon>
        <taxon>Bacillales</taxon>
        <taxon>Paenibacillaceae</taxon>
        <taxon>Cohnella</taxon>
    </lineage>
</organism>
<gene>
    <name evidence="2" type="ORF">FPL14_04155</name>
</gene>
<keyword evidence="3" id="KW-1185">Reference proteome</keyword>